<dbReference type="GeneID" id="110423185"/>
<keyword evidence="3 6" id="KW-0812">Transmembrane</keyword>
<organism evidence="8 9">
    <name type="scientific">Herrania umbratica</name>
    <dbReference type="NCBI Taxonomy" id="108875"/>
    <lineage>
        <taxon>Eukaryota</taxon>
        <taxon>Viridiplantae</taxon>
        <taxon>Streptophyta</taxon>
        <taxon>Embryophyta</taxon>
        <taxon>Tracheophyta</taxon>
        <taxon>Spermatophyta</taxon>
        <taxon>Magnoliopsida</taxon>
        <taxon>eudicotyledons</taxon>
        <taxon>Gunneridae</taxon>
        <taxon>Pentapetalae</taxon>
        <taxon>rosids</taxon>
        <taxon>malvids</taxon>
        <taxon>Malvales</taxon>
        <taxon>Malvaceae</taxon>
        <taxon>Byttnerioideae</taxon>
        <taxon>Herrania</taxon>
    </lineage>
</organism>
<dbReference type="GO" id="GO:0022857">
    <property type="term" value="F:transmembrane transporter activity"/>
    <property type="evidence" value="ECO:0007669"/>
    <property type="project" value="InterPro"/>
</dbReference>
<dbReference type="GO" id="GO:0016020">
    <property type="term" value="C:membrane"/>
    <property type="evidence" value="ECO:0007669"/>
    <property type="project" value="UniProtKB-SubCell"/>
</dbReference>
<feature type="transmembrane region" description="Helical" evidence="6">
    <location>
        <begin position="296"/>
        <end position="315"/>
    </location>
</feature>
<dbReference type="PANTHER" id="PTHR31218">
    <property type="entry name" value="WAT1-RELATED PROTEIN"/>
    <property type="match status" value="1"/>
</dbReference>
<comment type="subcellular location">
    <subcellularLocation>
        <location evidence="1 6">Membrane</location>
        <topology evidence="1 6">Multi-pass membrane protein</topology>
    </subcellularLocation>
</comment>
<dbReference type="OrthoDB" id="969332at2759"/>
<dbReference type="InterPro" id="IPR000620">
    <property type="entry name" value="EamA_dom"/>
</dbReference>
<name>A0A6J1B1F5_9ROSI</name>
<dbReference type="Pfam" id="PF00892">
    <property type="entry name" value="EamA"/>
    <property type="match status" value="1"/>
</dbReference>
<dbReference type="InterPro" id="IPR037185">
    <property type="entry name" value="EmrE-like"/>
</dbReference>
<accession>A0A6J1B1F5</accession>
<dbReference type="AlphaFoldDB" id="A0A6J1B1F5"/>
<sequence length="350" mass="38201">MWGTTVTAVMVSTEFLEVGLNTVNKTAMNRGLSDFVLVLYSNILAIFILAPCIFIFYRKRTPPLLTWSSICKIFLLGVLSYAGQICTYIGLRYGSPTLASAMADLSPAFTFIFSIISRMEKLDLGIKSSQAKSLGTLVSISGALVVTLYKGLPLTSAPSTNRLLDELLLIPQSNWIIGGLFLASHSVIFAIILNVQTWIIRGYPAEMIVTLICSIFVSILSSLVSLIVEKDPNAWRLGLNMELIAVVYTAAFAVAFRSVVHKWALRRKGPIYVAMFKPLGMVIALAMGVTLLGDTLYLGSLLGAAIIAIGFYAVIWGQSQEERLVEDAEIYDSERSSAKDPLLPDRGLVV</sequence>
<feature type="transmembrane region" description="Helical" evidence="6">
    <location>
        <begin position="175"/>
        <end position="195"/>
    </location>
</feature>
<protein>
    <recommendedName>
        <fullName evidence="6">WAT1-related protein</fullName>
    </recommendedName>
</protein>
<feature type="transmembrane region" description="Helical" evidence="6">
    <location>
        <begin position="137"/>
        <end position="155"/>
    </location>
</feature>
<evidence type="ECO:0000256" key="6">
    <source>
        <dbReference type="RuleBase" id="RU363077"/>
    </source>
</evidence>
<dbReference type="SUPFAM" id="SSF103481">
    <property type="entry name" value="Multidrug resistance efflux transporter EmrE"/>
    <property type="match status" value="2"/>
</dbReference>
<feature type="transmembrane region" description="Helical" evidence="6">
    <location>
        <begin position="207"/>
        <end position="228"/>
    </location>
</feature>
<evidence type="ECO:0000259" key="7">
    <source>
        <dbReference type="Pfam" id="PF00892"/>
    </source>
</evidence>
<evidence type="ECO:0000313" key="9">
    <source>
        <dbReference type="RefSeq" id="XP_021293016.1"/>
    </source>
</evidence>
<reference evidence="9" key="1">
    <citation type="submission" date="2025-08" db="UniProtKB">
        <authorList>
            <consortium name="RefSeq"/>
        </authorList>
    </citation>
    <scope>IDENTIFICATION</scope>
    <source>
        <tissue evidence="9">Leaf</tissue>
    </source>
</reference>
<keyword evidence="4 6" id="KW-1133">Transmembrane helix</keyword>
<feature type="transmembrane region" description="Helical" evidence="6">
    <location>
        <begin position="271"/>
        <end position="290"/>
    </location>
</feature>
<comment type="similarity">
    <text evidence="2 6">Belongs to the drug/metabolite transporter (DMT) superfamily. Plant drug/metabolite exporter (P-DME) (TC 2.A.7.4) family.</text>
</comment>
<feature type="transmembrane region" description="Helical" evidence="6">
    <location>
        <begin position="234"/>
        <end position="259"/>
    </location>
</feature>
<feature type="transmembrane region" description="Helical" evidence="6">
    <location>
        <begin position="35"/>
        <end position="57"/>
    </location>
</feature>
<dbReference type="InterPro" id="IPR030184">
    <property type="entry name" value="WAT1-related"/>
</dbReference>
<gene>
    <name evidence="9" type="primary">LOC110423185</name>
</gene>
<proteinExistence type="inferred from homology"/>
<evidence type="ECO:0000256" key="5">
    <source>
        <dbReference type="ARBA" id="ARBA00023136"/>
    </source>
</evidence>
<evidence type="ECO:0000256" key="4">
    <source>
        <dbReference type="ARBA" id="ARBA00022989"/>
    </source>
</evidence>
<feature type="transmembrane region" description="Helical" evidence="6">
    <location>
        <begin position="69"/>
        <end position="91"/>
    </location>
</feature>
<evidence type="ECO:0000256" key="2">
    <source>
        <dbReference type="ARBA" id="ARBA00007635"/>
    </source>
</evidence>
<keyword evidence="5 6" id="KW-0472">Membrane</keyword>
<dbReference type="Proteomes" id="UP000504621">
    <property type="component" value="Unplaced"/>
</dbReference>
<keyword evidence="8" id="KW-1185">Reference proteome</keyword>
<evidence type="ECO:0000256" key="1">
    <source>
        <dbReference type="ARBA" id="ARBA00004141"/>
    </source>
</evidence>
<evidence type="ECO:0000313" key="8">
    <source>
        <dbReference type="Proteomes" id="UP000504621"/>
    </source>
</evidence>
<feature type="domain" description="EamA" evidence="7">
    <location>
        <begin position="25"/>
        <end position="146"/>
    </location>
</feature>
<dbReference type="RefSeq" id="XP_021293016.1">
    <property type="nucleotide sequence ID" value="XM_021437341.1"/>
</dbReference>
<feature type="transmembrane region" description="Helical" evidence="6">
    <location>
        <begin position="97"/>
        <end position="116"/>
    </location>
</feature>
<evidence type="ECO:0000256" key="3">
    <source>
        <dbReference type="ARBA" id="ARBA00022692"/>
    </source>
</evidence>